<gene>
    <name evidence="1" type="ORF">BLNAU_19782</name>
</gene>
<dbReference type="Proteomes" id="UP001281761">
    <property type="component" value="Unassembled WGS sequence"/>
</dbReference>
<sequence>MSAFVMTVNNKWSSITLIKGWGCGFPDFRNKISPHKKVSEYVEADSIVLVVYFGCSLPSDVYSFLESTPLFSIPPNSVIIAQSVLLNHTSISSRRNPQQAFLMELFFERILHTEIHTLFVTYNFILSNKSAAFLNSHLFGLHSLFHRGFQINLNETSDLDFQLVLWSFISFFIRTFASFQELVDLYSFYPPPNIIPFLSSAIVSRRGAVEFGYSFSVFFEHLLYSCAPFGELSMMRQLTLLRLSTVSSTCTGSAFQRHSIPPSSLSSHRENSLVEMLIDTNAVIKTFTPLLPHLVDITVTDLPKIEVIRHLHKVLLYALHLLLFLKIFESLACITPVGYRNPVGAFTRRSPRND</sequence>
<protein>
    <submittedName>
        <fullName evidence="1">Uncharacterized protein</fullName>
    </submittedName>
</protein>
<reference evidence="1 2" key="1">
    <citation type="journal article" date="2022" name="bioRxiv">
        <title>Genomics of Preaxostyla Flagellates Illuminates Evolutionary Transitions and the Path Towards Mitochondrial Loss.</title>
        <authorList>
            <person name="Novak L.V.F."/>
            <person name="Treitli S.C."/>
            <person name="Pyrih J."/>
            <person name="Halakuc P."/>
            <person name="Pipaliya S.V."/>
            <person name="Vacek V."/>
            <person name="Brzon O."/>
            <person name="Soukal P."/>
            <person name="Eme L."/>
            <person name="Dacks J.B."/>
            <person name="Karnkowska A."/>
            <person name="Elias M."/>
            <person name="Hampl V."/>
        </authorList>
    </citation>
    <scope>NUCLEOTIDE SEQUENCE [LARGE SCALE GENOMIC DNA]</scope>
    <source>
        <strain evidence="1">NAU3</strain>
        <tissue evidence="1">Gut</tissue>
    </source>
</reference>
<keyword evidence="2" id="KW-1185">Reference proteome</keyword>
<organism evidence="1 2">
    <name type="scientific">Blattamonas nauphoetae</name>
    <dbReference type="NCBI Taxonomy" id="2049346"/>
    <lineage>
        <taxon>Eukaryota</taxon>
        <taxon>Metamonada</taxon>
        <taxon>Preaxostyla</taxon>
        <taxon>Oxymonadida</taxon>
        <taxon>Blattamonas</taxon>
    </lineage>
</organism>
<comment type="caution">
    <text evidence="1">The sequence shown here is derived from an EMBL/GenBank/DDBJ whole genome shotgun (WGS) entry which is preliminary data.</text>
</comment>
<accession>A0ABQ9X3Q4</accession>
<proteinExistence type="predicted"/>
<name>A0ABQ9X3Q4_9EUKA</name>
<dbReference type="EMBL" id="JARBJD010000266">
    <property type="protein sequence ID" value="KAK2945281.1"/>
    <property type="molecule type" value="Genomic_DNA"/>
</dbReference>
<evidence type="ECO:0000313" key="1">
    <source>
        <dbReference type="EMBL" id="KAK2945281.1"/>
    </source>
</evidence>
<evidence type="ECO:0000313" key="2">
    <source>
        <dbReference type="Proteomes" id="UP001281761"/>
    </source>
</evidence>